<proteinExistence type="predicted"/>
<reference evidence="1 2" key="1">
    <citation type="submission" date="2020-01" db="EMBL/GenBank/DDBJ databases">
        <title>Insect and environment-associated Actinomycetes.</title>
        <authorList>
            <person name="Currrie C."/>
            <person name="Chevrette M."/>
            <person name="Carlson C."/>
            <person name="Stubbendieck R."/>
            <person name="Wendt-Pienkowski E."/>
        </authorList>
    </citation>
    <scope>NUCLEOTIDE SEQUENCE [LARGE SCALE GENOMIC DNA]</scope>
    <source>
        <strain evidence="1 2">SID7590</strain>
    </source>
</reference>
<dbReference type="RefSeq" id="WP_164206083.1">
    <property type="nucleotide sequence ID" value="NZ_JAAGMP010001186.1"/>
</dbReference>
<dbReference type="AlphaFoldDB" id="A0A7K3S2Q4"/>
<name>A0A7K3S2Q4_9ACTN</name>
<accession>A0A7K3S2Q4</accession>
<comment type="caution">
    <text evidence="1">The sequence shown here is derived from an EMBL/GenBank/DDBJ whole genome shotgun (WGS) entry which is preliminary data.</text>
</comment>
<evidence type="ECO:0000313" key="1">
    <source>
        <dbReference type="EMBL" id="NEC21784.1"/>
    </source>
</evidence>
<evidence type="ECO:0000313" key="2">
    <source>
        <dbReference type="Proteomes" id="UP000469670"/>
    </source>
</evidence>
<sequence length="100" mass="11137">MNFPVDDTTLAAWSTLLGLTEKQTAATLEEIENTLRQGYEIRPDELRDATFDQLISDMDREEAALMFLISGLRQAGYPKAAYDIEVAGIFATLQSLQHIG</sequence>
<protein>
    <submittedName>
        <fullName evidence="1">Uncharacterized protein</fullName>
    </submittedName>
</protein>
<dbReference type="EMBL" id="JAAGMP010001186">
    <property type="protein sequence ID" value="NEC21784.1"/>
    <property type="molecule type" value="Genomic_DNA"/>
</dbReference>
<gene>
    <name evidence="1" type="ORF">G3I50_26585</name>
</gene>
<dbReference type="Proteomes" id="UP000469670">
    <property type="component" value="Unassembled WGS sequence"/>
</dbReference>
<organism evidence="1 2">
    <name type="scientific">Streptomyces parvus</name>
    <dbReference type="NCBI Taxonomy" id="66428"/>
    <lineage>
        <taxon>Bacteria</taxon>
        <taxon>Bacillati</taxon>
        <taxon>Actinomycetota</taxon>
        <taxon>Actinomycetes</taxon>
        <taxon>Kitasatosporales</taxon>
        <taxon>Streptomycetaceae</taxon>
        <taxon>Streptomyces</taxon>
    </lineage>
</organism>